<dbReference type="GO" id="GO:0003677">
    <property type="term" value="F:DNA binding"/>
    <property type="evidence" value="ECO:0007669"/>
    <property type="project" value="UniProtKB-KW"/>
</dbReference>
<reference evidence="8" key="3">
    <citation type="journal article" date="2021" name="Int. J. Parasitol.">
        <title>Comparative analysis of gene expression between Babesia bovis blood stages and kinetes allowed by improved genome annotation.</title>
        <authorList>
            <person name="Ueti M.W."/>
            <person name="Johnson W.C."/>
            <person name="Kappmeyer L.S."/>
            <person name="Herndon D.R."/>
            <person name="Mousel M.R."/>
            <person name="Reif K.E."/>
            <person name="Taus N.S."/>
            <person name="Ifeonu O.O."/>
            <person name="Silva J.C."/>
            <person name="Suarez C.E."/>
            <person name="Brayton K.A."/>
        </authorList>
    </citation>
    <scope>NUCLEOTIDE SEQUENCE [LARGE SCALE GENOMIC DNA]</scope>
</reference>
<keyword evidence="2" id="KW-0805">Transcription regulation</keyword>
<evidence type="ECO:0000256" key="5">
    <source>
        <dbReference type="ARBA" id="ARBA00023242"/>
    </source>
</evidence>
<comment type="subcellular location">
    <subcellularLocation>
        <location evidence="1">Nucleus</location>
    </subcellularLocation>
</comment>
<gene>
    <name evidence="7" type="ORF">BBOV_IV000500</name>
</gene>
<dbReference type="Proteomes" id="UP000002173">
    <property type="component" value="Unassembled WGS sequence"/>
</dbReference>
<protein>
    <recommendedName>
        <fullName evidence="6">AP2/ERF domain-containing protein</fullName>
    </recommendedName>
</protein>
<name>A7AV24_BABBO</name>
<evidence type="ECO:0000256" key="1">
    <source>
        <dbReference type="ARBA" id="ARBA00004123"/>
    </source>
</evidence>
<dbReference type="KEGG" id="bbo:BBOV_IV000500"/>
<comment type="caution">
    <text evidence="7">The sequence shown here is derived from an EMBL/GenBank/DDBJ whole genome shotgun (WGS) entry which is preliminary data.</text>
</comment>
<reference evidence="8" key="2">
    <citation type="journal article" date="2020" name="Data Brief">
        <title>Transcriptome dataset of Babesia bovis life stages within vertebrate and invertebrate hosts.</title>
        <authorList>
            <person name="Ueti M.W."/>
            <person name="Johnson W.C."/>
            <person name="Kappmeyer L.S."/>
            <person name="Herndon D.R."/>
            <person name="Mousel M.R."/>
            <person name="Reif K.E."/>
            <person name="Taus N.S."/>
            <person name="Ifeonu O.O."/>
            <person name="Silva J.C."/>
            <person name="Suarez C.E."/>
            <person name="Brayton K.A."/>
        </authorList>
    </citation>
    <scope>NUCLEOTIDE SEQUENCE [LARGE SCALE GENOMIC DNA]</scope>
</reference>
<dbReference type="VEuPathDB" id="PiroplasmaDB:BBOV_IV000500"/>
<keyword evidence="4" id="KW-0804">Transcription</keyword>
<evidence type="ECO:0000259" key="6">
    <source>
        <dbReference type="Pfam" id="PF00847"/>
    </source>
</evidence>
<evidence type="ECO:0000256" key="3">
    <source>
        <dbReference type="ARBA" id="ARBA00023125"/>
    </source>
</evidence>
<dbReference type="GO" id="GO:0003700">
    <property type="term" value="F:DNA-binding transcription factor activity"/>
    <property type="evidence" value="ECO:0007669"/>
    <property type="project" value="InterPro"/>
</dbReference>
<organism evidence="7 8">
    <name type="scientific">Babesia bovis</name>
    <dbReference type="NCBI Taxonomy" id="5865"/>
    <lineage>
        <taxon>Eukaryota</taxon>
        <taxon>Sar</taxon>
        <taxon>Alveolata</taxon>
        <taxon>Apicomplexa</taxon>
        <taxon>Aconoidasida</taxon>
        <taxon>Piroplasmida</taxon>
        <taxon>Babesiidae</taxon>
        <taxon>Babesia</taxon>
    </lineage>
</organism>
<keyword evidence="5" id="KW-0539">Nucleus</keyword>
<evidence type="ECO:0000256" key="4">
    <source>
        <dbReference type="ARBA" id="ARBA00023163"/>
    </source>
</evidence>
<dbReference type="Pfam" id="PF00847">
    <property type="entry name" value="AP2"/>
    <property type="match status" value="1"/>
</dbReference>
<dbReference type="GeneID" id="5477437"/>
<evidence type="ECO:0000256" key="2">
    <source>
        <dbReference type="ARBA" id="ARBA00023015"/>
    </source>
</evidence>
<dbReference type="InParanoid" id="A7AV24"/>
<evidence type="ECO:0000313" key="7">
    <source>
        <dbReference type="EMBL" id="EDO05650.1"/>
    </source>
</evidence>
<dbReference type="RefSeq" id="XP_001609218.1">
    <property type="nucleotide sequence ID" value="XM_001609168.1"/>
</dbReference>
<evidence type="ECO:0000313" key="8">
    <source>
        <dbReference type="Proteomes" id="UP000002173"/>
    </source>
</evidence>
<dbReference type="eggNOG" id="ENOG502SXIM">
    <property type="taxonomic scope" value="Eukaryota"/>
</dbReference>
<proteinExistence type="predicted"/>
<dbReference type="GO" id="GO:0005634">
    <property type="term" value="C:nucleus"/>
    <property type="evidence" value="ECO:0007669"/>
    <property type="project" value="UniProtKB-SubCell"/>
</dbReference>
<dbReference type="Gene3D" id="1.20.5.2050">
    <property type="match status" value="1"/>
</dbReference>
<dbReference type="EMBL" id="AAXT01000004">
    <property type="protein sequence ID" value="EDO05650.1"/>
    <property type="molecule type" value="Genomic_DNA"/>
</dbReference>
<keyword evidence="3" id="KW-0238">DNA-binding</keyword>
<accession>A7AV24</accession>
<keyword evidence="8" id="KW-1185">Reference proteome</keyword>
<dbReference type="AlphaFoldDB" id="A7AV24"/>
<sequence length="779" mass="86139">MMEGDEGDASLVFEASRRLDNDDLTHHMDVEPSPCTTSLKADSDTLEDLLSCIEKWQNTPVGSPLNKQVPMVNVDEPLVDIDVIQDNGSDVSFNGMSNQCHEHLHGIPVSSSGSVQGVNQHGLLRNHLLSFLDVPIQYPLSSDPQMGVMDSTKSRNIEPLKSVFELPSDKNSEDHKCSREEFNSMKHSEVRPALHGPLKVENEVIFDEEDRMKLSVPLPQTTLSESARFGTPIEPRIKRSLHESLGTCTIPLQNLKLQFQLRGSEPHDLSKECDIMGSITPRNARKRLEYFPVQAPKRMVHRRISNPGSRVHVVPAPCEGASHMKSGSQGPLYEVHNDRESSLNKTTLSHDGLLVPPRTFSNGGSLSWTYPEDDPFDGECNLVYLGSCENSTEERLSDSEENPLLHQGTPDPNPLITANDIANYGRGNSIQGCQIPVSTQDPQASRFLKDVSINCQIDQIRALGSRVKRVPKERVPQTHSVEVYAQMAAEFEKIRGVCYCRSDNSWTAWWTDRGRNRKKAFKVSRFGFHEARKMAIEHREAIHQKSLLPIEKRLTKEHAVEEPLVSDVDVTPRPALSEYSNSITSSPISSPVKGVGFSRMQTRGARGRPYVPGSQRMMSTTHDAGAVVATDEFDLNSMVTPRIDSDHNVNDTCDMSQPKVHGDLDINKVHPEKRLVSSIDDAIASSSTTANSPDFGSSGMSITPKGHFTLNSDVLDMMKLDSRSRSTLEAAISNLVCGVDTTHLPTGVSVQVLPQLALASEGQNVSVILVMHPEHQGCR</sequence>
<reference evidence="7 8" key="1">
    <citation type="journal article" date="2007" name="PLoS Pathog.">
        <title>Genome sequence of Babesia bovis and comparative analysis of apicomplexan hemoprotozoa.</title>
        <authorList>
            <person name="Brayton K.A."/>
            <person name="Lau A.O.T."/>
            <person name="Herndon D.R."/>
            <person name="Hannick L."/>
            <person name="Kappmeyer L.S."/>
            <person name="Berens S.J."/>
            <person name="Bidwell S.L."/>
            <person name="Brown W.C."/>
            <person name="Crabtree J."/>
            <person name="Fadrosh D."/>
            <person name="Feldblum T."/>
            <person name="Forberger H.A."/>
            <person name="Haas B.J."/>
            <person name="Howell J.M."/>
            <person name="Khouri H."/>
            <person name="Koo H."/>
            <person name="Mann D.J."/>
            <person name="Norimine J."/>
            <person name="Paulsen I.T."/>
            <person name="Radune D."/>
            <person name="Ren Q."/>
            <person name="Smith R.K. Jr."/>
            <person name="Suarez C.E."/>
            <person name="White O."/>
            <person name="Wortman J.R."/>
            <person name="Knowles D.P. Jr."/>
            <person name="McElwain T.F."/>
            <person name="Nene V.M."/>
        </authorList>
    </citation>
    <scope>NUCLEOTIDE SEQUENCE [LARGE SCALE GENOMIC DNA]</scope>
    <source>
        <strain evidence="7">T2Bo</strain>
    </source>
</reference>
<dbReference type="InterPro" id="IPR001471">
    <property type="entry name" value="AP2/ERF_dom"/>
</dbReference>
<feature type="domain" description="AP2/ERF" evidence="6">
    <location>
        <begin position="493"/>
        <end position="543"/>
    </location>
</feature>